<dbReference type="InterPro" id="IPR050922">
    <property type="entry name" value="LytR/CpsA/Psr_CW_biosynth"/>
</dbReference>
<keyword evidence="2" id="KW-0812">Transmembrane</keyword>
<dbReference type="EMBL" id="JBJHZZ010000002">
    <property type="protein sequence ID" value="MFL0246255.1"/>
    <property type="molecule type" value="Genomic_DNA"/>
</dbReference>
<comment type="caution">
    <text evidence="4">The sequence shown here is derived from an EMBL/GenBank/DDBJ whole genome shotgun (WGS) entry which is preliminary data.</text>
</comment>
<keyword evidence="2" id="KW-0472">Membrane</keyword>
<dbReference type="PANTHER" id="PTHR33392">
    <property type="entry name" value="POLYISOPRENYL-TEICHOIC ACID--PEPTIDOGLYCAN TEICHOIC ACID TRANSFERASE TAGU"/>
    <property type="match status" value="1"/>
</dbReference>
<evidence type="ECO:0000256" key="2">
    <source>
        <dbReference type="SAM" id="Phobius"/>
    </source>
</evidence>
<dbReference type="Pfam" id="PF03816">
    <property type="entry name" value="LytR_cpsA_psr"/>
    <property type="match status" value="1"/>
</dbReference>
<evidence type="ECO:0000313" key="5">
    <source>
        <dbReference type="Proteomes" id="UP001623591"/>
    </source>
</evidence>
<organism evidence="4 5">
    <name type="scientific">Candidatus Clostridium stratigraminis</name>
    <dbReference type="NCBI Taxonomy" id="3381661"/>
    <lineage>
        <taxon>Bacteria</taxon>
        <taxon>Bacillati</taxon>
        <taxon>Bacillota</taxon>
        <taxon>Clostridia</taxon>
        <taxon>Eubacteriales</taxon>
        <taxon>Clostridiaceae</taxon>
        <taxon>Clostridium</taxon>
    </lineage>
</organism>
<feature type="domain" description="Cell envelope-related transcriptional attenuator" evidence="3">
    <location>
        <begin position="85"/>
        <end position="241"/>
    </location>
</feature>
<protein>
    <submittedName>
        <fullName evidence="4">LCP family protein</fullName>
    </submittedName>
</protein>
<dbReference type="Proteomes" id="UP001623591">
    <property type="component" value="Unassembled WGS sequence"/>
</dbReference>
<proteinExistence type="inferred from homology"/>
<sequence length="333" mass="37322">MKKNGKRKKIIIAVIIVFAALIAGIGIYSYSLLNKIKSAELQKDNNSLGIKEEAVQQIQKEDPKQEVVNIALFGLDRRSKDEASRSDSIIVASIDYNHNKIKLSSIMRDTYVNVPGHGMTKITHAYAYGGPQLAIKTLNENFNLNIKDYVTVDFFSLEKIIDILGGVTIDVRNEELPYINSYMKEVTNIEKEKVTPLTSSGSINLNGLQAVAYSRIRYIGNDFERTERQRKVLTQMLTKVQEAGITKYPSLVSTILPYVETSISKGEIVSLGAGILSKGMKTIDQERFPADGNWKNLMINNVYYLGTDIKLTTDQLHKYIYEDIKPNSGAVTK</sequence>
<evidence type="ECO:0000256" key="1">
    <source>
        <dbReference type="ARBA" id="ARBA00006068"/>
    </source>
</evidence>
<keyword evidence="5" id="KW-1185">Reference proteome</keyword>
<comment type="similarity">
    <text evidence="1">Belongs to the LytR/CpsA/Psr (LCP) family.</text>
</comment>
<keyword evidence="2" id="KW-1133">Transmembrane helix</keyword>
<name>A0ABW8T318_9CLOT</name>
<gene>
    <name evidence="4" type="ORF">ACJDUG_04585</name>
</gene>
<dbReference type="InterPro" id="IPR004474">
    <property type="entry name" value="LytR_CpsA_psr"/>
</dbReference>
<dbReference type="NCBIfam" id="TIGR00350">
    <property type="entry name" value="lytR_cpsA_psr"/>
    <property type="match status" value="1"/>
</dbReference>
<accession>A0ABW8T318</accession>
<evidence type="ECO:0000259" key="3">
    <source>
        <dbReference type="Pfam" id="PF03816"/>
    </source>
</evidence>
<evidence type="ECO:0000313" key="4">
    <source>
        <dbReference type="EMBL" id="MFL0246255.1"/>
    </source>
</evidence>
<dbReference type="Gene3D" id="3.40.630.190">
    <property type="entry name" value="LCP protein"/>
    <property type="match status" value="1"/>
</dbReference>
<dbReference type="RefSeq" id="WP_406768731.1">
    <property type="nucleotide sequence ID" value="NZ_JBJHZZ010000002.1"/>
</dbReference>
<dbReference type="PANTHER" id="PTHR33392:SF6">
    <property type="entry name" value="POLYISOPRENYL-TEICHOIC ACID--PEPTIDOGLYCAN TEICHOIC ACID TRANSFERASE TAGU"/>
    <property type="match status" value="1"/>
</dbReference>
<feature type="transmembrane region" description="Helical" evidence="2">
    <location>
        <begin position="12"/>
        <end position="33"/>
    </location>
</feature>
<reference evidence="4 5" key="1">
    <citation type="submission" date="2024-11" db="EMBL/GenBank/DDBJ databases">
        <authorList>
            <person name="Heng Y.C."/>
            <person name="Lim A.C.H."/>
            <person name="Lee J.K.Y."/>
            <person name="Kittelmann S."/>
        </authorList>
    </citation>
    <scope>NUCLEOTIDE SEQUENCE [LARGE SCALE GENOMIC DNA]</scope>
    <source>
        <strain evidence="4 5">WILCCON 0185</strain>
    </source>
</reference>